<keyword evidence="3 5" id="KW-1133">Transmembrane helix</keyword>
<keyword evidence="2 5" id="KW-0812">Transmembrane</keyword>
<proteinExistence type="predicted"/>
<feature type="transmembrane region" description="Helical" evidence="5">
    <location>
        <begin position="785"/>
        <end position="809"/>
    </location>
</feature>
<dbReference type="Proteomes" id="UP000243217">
    <property type="component" value="Unassembled WGS sequence"/>
</dbReference>
<gene>
    <name evidence="7" type="ORF">THRCLA_10729</name>
</gene>
<feature type="transmembrane region" description="Helical" evidence="5">
    <location>
        <begin position="292"/>
        <end position="310"/>
    </location>
</feature>
<reference evidence="7 8" key="1">
    <citation type="journal article" date="2014" name="Genome Biol. Evol.">
        <title>The secreted proteins of Achlya hypogyna and Thraustotheca clavata identify the ancestral oomycete secretome and reveal gene acquisitions by horizontal gene transfer.</title>
        <authorList>
            <person name="Misner I."/>
            <person name="Blouin N."/>
            <person name="Leonard G."/>
            <person name="Richards T.A."/>
            <person name="Lane C.E."/>
        </authorList>
    </citation>
    <scope>NUCLEOTIDE SEQUENCE [LARGE SCALE GENOMIC DNA]</scope>
    <source>
        <strain evidence="7 8">ATCC 34112</strain>
    </source>
</reference>
<dbReference type="EMBL" id="JNBS01003818">
    <property type="protein sequence ID" value="OQR85236.1"/>
    <property type="molecule type" value="Genomic_DNA"/>
</dbReference>
<feature type="non-terminal residue" evidence="7">
    <location>
        <position position="1201"/>
    </location>
</feature>
<evidence type="ECO:0000259" key="6">
    <source>
        <dbReference type="Pfam" id="PF04547"/>
    </source>
</evidence>
<feature type="transmembrane region" description="Helical" evidence="5">
    <location>
        <begin position="164"/>
        <end position="185"/>
    </location>
</feature>
<name>A0A1V9YHR7_9STRA</name>
<organism evidence="7 8">
    <name type="scientific">Thraustotheca clavata</name>
    <dbReference type="NCBI Taxonomy" id="74557"/>
    <lineage>
        <taxon>Eukaryota</taxon>
        <taxon>Sar</taxon>
        <taxon>Stramenopiles</taxon>
        <taxon>Oomycota</taxon>
        <taxon>Saprolegniomycetes</taxon>
        <taxon>Saprolegniales</taxon>
        <taxon>Achlyaceae</taxon>
        <taxon>Thraustotheca</taxon>
    </lineage>
</organism>
<evidence type="ECO:0000256" key="5">
    <source>
        <dbReference type="SAM" id="Phobius"/>
    </source>
</evidence>
<sequence>MTYSNTTNQYEVYRPSLFINDSNVAPAKISSFVQAEFGKELLTYLQDQFENMFPQSMNKTNSTAIIFPPVAVNPNNATSSVNGTEEDHSFSISNPLPWLRYRTDKFLNPDPVKETPLWMKSWVESRCSNDSLVNATYLDGEVQVLLEPTFASCLRPILYTLLDIAYVFQVVLVAITVLLIFQWFALVMLKWLDPTCPTEATTSTKKGAVSTGSFVHLLHLVLITIGFCSLILSAFLLYAVFINISEMSDSPISTEQIIVWVGTSVFVIYSFAITLAGFLGCSPSFRHGQTKTLGLVLSLQAASCIALYVIHTDIDSIVQQSLHDNGRWDETYVNSSLQYVFDAFEHSKSSILLDFLENECQLSMTKITDITTECKSTVALMLNKYILALLWACLVLLLLEVLLTLKNIYYLWFQPYLRKLVGKKPKTKKSRHNKSKQIEEPTDSMKEETLTFDTAVEKYLLSFPQCQGRSDEIARAKQAFTEQWLYRVGASVVHDTDVLFKSQFESIVRVLILQRLTTICGLEVSVMISKNGKLLYFKLSASRRVIAQEAERRKYKLPFKNAVDPGFDVNYLSFWNAREIATDNRVYDAQTAKQKLCSLYGRALMLATENQFFKNESMQQISKRVNVQMRDAELQCPSGKVKKLRLPFSYPTYAPYYKKHSIQYLYQRHPNQLDLPSVDISPSVFQTTDILRLVHVMIHDEIDTTGMIEAGLLESYSCLHTASRFEWTNLNSLRAQWLTYWRPRQLPGEPDPDTQYFRNFFYRIYPFRQPLTAVREYFGEQIALYYTWLGFYAQCLMIPVVCSFLYIVWHKGNVHGYTTSVVTDGTTHVECFLDDTYLGISILVWAFGYAKFWQRKQHLCTVAWGMDGLVEEQQVRVEFYGEERVNPITNELERHFPQHLRVQLQVASMVAMFAILCGYFSIMIFIYSFQSALVQSTGQFWGTTITSILQVAFMNQCAKRTSRIAYWFNDKENYRTEGEYENYVILKIFLIQGIIYYSALIYTAFFKLKTLGCYDVSTSLFFEMSALDSVNYGANSNCLPEVESLLLFIFLWRMVHNCLQIAIPLLQYLRDLASKPDVVDELEQELALDTYENVYEDYAEIVIQFGLLVLFIFVAPIAPILAFLESAIQLRLDAFHLCYTYRRPLPKPAEDIGTWFTYIMLLSRVCIATNLGFLFFTASNYNDYTTHERMTLYLLTVAAGL</sequence>
<feature type="transmembrane region" description="Helical" evidence="5">
    <location>
        <begin position="904"/>
        <end position="927"/>
    </location>
</feature>
<feature type="transmembrane region" description="Helical" evidence="5">
    <location>
        <begin position="217"/>
        <end position="245"/>
    </location>
</feature>
<dbReference type="OrthoDB" id="296386at2759"/>
<dbReference type="PANTHER" id="PTHR12308">
    <property type="entry name" value="ANOCTAMIN"/>
    <property type="match status" value="1"/>
</dbReference>
<feature type="transmembrane region" description="Helical" evidence="5">
    <location>
        <begin position="1101"/>
        <end position="1124"/>
    </location>
</feature>
<feature type="domain" description="Anoctamin transmembrane" evidence="6">
    <location>
        <begin position="774"/>
        <end position="1193"/>
    </location>
</feature>
<dbReference type="PANTHER" id="PTHR12308:SF73">
    <property type="entry name" value="ANOCTAMIN"/>
    <property type="match status" value="1"/>
</dbReference>
<protein>
    <recommendedName>
        <fullName evidence="6">Anoctamin transmembrane domain-containing protein</fullName>
    </recommendedName>
</protein>
<keyword evidence="8" id="KW-1185">Reference proteome</keyword>
<feature type="transmembrane region" description="Helical" evidence="5">
    <location>
        <begin position="984"/>
        <end position="1005"/>
    </location>
</feature>
<comment type="subcellular location">
    <subcellularLocation>
        <location evidence="1">Membrane</location>
        <topology evidence="1">Multi-pass membrane protein</topology>
    </subcellularLocation>
</comment>
<feature type="transmembrane region" description="Helical" evidence="5">
    <location>
        <begin position="385"/>
        <end position="412"/>
    </location>
</feature>
<keyword evidence="4 5" id="KW-0472">Membrane</keyword>
<dbReference type="GO" id="GO:0005254">
    <property type="term" value="F:chloride channel activity"/>
    <property type="evidence" value="ECO:0007669"/>
    <property type="project" value="TreeGrafter"/>
</dbReference>
<comment type="caution">
    <text evidence="7">The sequence shown here is derived from an EMBL/GenBank/DDBJ whole genome shotgun (WGS) entry which is preliminary data.</text>
</comment>
<evidence type="ECO:0000256" key="3">
    <source>
        <dbReference type="ARBA" id="ARBA00022989"/>
    </source>
</evidence>
<evidence type="ECO:0000256" key="4">
    <source>
        <dbReference type="ARBA" id="ARBA00023136"/>
    </source>
</evidence>
<dbReference type="AlphaFoldDB" id="A0A1V9YHR7"/>
<evidence type="ECO:0000256" key="1">
    <source>
        <dbReference type="ARBA" id="ARBA00004141"/>
    </source>
</evidence>
<dbReference type="InterPro" id="IPR049452">
    <property type="entry name" value="Anoctamin_TM"/>
</dbReference>
<dbReference type="InterPro" id="IPR007632">
    <property type="entry name" value="Anoctamin"/>
</dbReference>
<feature type="transmembrane region" description="Helical" evidence="5">
    <location>
        <begin position="1152"/>
        <end position="1176"/>
    </location>
</feature>
<evidence type="ECO:0000256" key="2">
    <source>
        <dbReference type="ARBA" id="ARBA00022692"/>
    </source>
</evidence>
<accession>A0A1V9YHR7</accession>
<dbReference type="Pfam" id="PF04547">
    <property type="entry name" value="Anoctamin"/>
    <property type="match status" value="1"/>
</dbReference>
<evidence type="ECO:0000313" key="7">
    <source>
        <dbReference type="EMBL" id="OQR85236.1"/>
    </source>
</evidence>
<dbReference type="GO" id="GO:0016020">
    <property type="term" value="C:membrane"/>
    <property type="evidence" value="ECO:0007669"/>
    <property type="project" value="UniProtKB-SubCell"/>
</dbReference>
<feature type="transmembrane region" description="Helical" evidence="5">
    <location>
        <begin position="257"/>
        <end position="280"/>
    </location>
</feature>
<evidence type="ECO:0000313" key="8">
    <source>
        <dbReference type="Proteomes" id="UP000243217"/>
    </source>
</evidence>